<name>A0A2B4S3E6_STYPI</name>
<feature type="domain" description="EGF-like" evidence="18">
    <location>
        <begin position="1187"/>
        <end position="1223"/>
    </location>
</feature>
<keyword evidence="12 17" id="KW-0472">Membrane</keyword>
<dbReference type="FunFam" id="2.10.25.10:FF:000117">
    <property type="entry name" value="Delta-like protein"/>
    <property type="match status" value="1"/>
</dbReference>
<evidence type="ECO:0000259" key="21">
    <source>
        <dbReference type="PROSITE" id="PS51828"/>
    </source>
</evidence>
<dbReference type="PRINTS" id="PR01983">
    <property type="entry name" value="NOTCH"/>
</dbReference>
<dbReference type="GO" id="GO:0007154">
    <property type="term" value="P:cell communication"/>
    <property type="evidence" value="ECO:0007669"/>
    <property type="project" value="UniProtKB-ARBA"/>
</dbReference>
<dbReference type="FunFam" id="2.10.25.10:FF:000031">
    <property type="entry name" value="neurogenic locus notch homolog protein 3"/>
    <property type="match status" value="1"/>
</dbReference>
<feature type="domain" description="Sushi" evidence="20">
    <location>
        <begin position="165"/>
        <end position="228"/>
    </location>
</feature>
<feature type="domain" description="Pentraxin (PTX)" evidence="21">
    <location>
        <begin position="1610"/>
        <end position="1814"/>
    </location>
</feature>
<feature type="domain" description="HYR" evidence="19">
    <location>
        <begin position="227"/>
        <end position="311"/>
    </location>
</feature>
<keyword evidence="5" id="KW-0272">Extracellular matrix</keyword>
<feature type="disulfide bond" evidence="15">
    <location>
        <begin position="871"/>
        <end position="880"/>
    </location>
</feature>
<dbReference type="GO" id="GO:0050877">
    <property type="term" value="P:nervous system process"/>
    <property type="evidence" value="ECO:0007669"/>
    <property type="project" value="UniProtKB-ARBA"/>
</dbReference>
<sequence>MINGSSERTCQANGTWSGEAPYCQGQNPNPSVPNASQNMARVPKYRARAKIRADEDFKNEIKQILNNAEQETVKAIMCFYEDVESPSFGLTCPRNIRKYADWARNYTTITWPPVIASDNSGEAPNVISVGVTGIYYRGKHQVFYNATDQAGNYKICTFFITVEVLRCQTLLPPLNGFFMGDCVSTYGSTCRMSCNDGYQLLGSGNVTCLNKPGHIIGYWDKPSPICRDVTSPIFLSCPSDISVSLGVNSTVMVNWTEPVAWDNSNLMPNVTVNPPGIRPPHRFNETTFVVYTAVDGSGNKKQCSFKVIVVDELSPEVVYCPKDQIIITKEIKEVVIWNEPQFKDNSNHPPTIKCNHQSGTEFYWGTWNVSCTARDNNPNNKPALCQFNITVKPQSCSGMTPPQNGAKGCDKWMFGRMCSPMCKDRWDFPQKPRASVWVCAYSSGIWYPSDRWPDCSEIYRAGSARMAMHLHYFTGDCNTPEAKAEIAQNFIQILNTSAFKDICQKPPYKDKCKTENVEVTCADDGFTLNRGKRNIFMYAVFGAVNGVHHERQRRFASRVLITADIVVSLDGIQANNTKEGQIMVGEIGIEITKNISRQLKSAVNNDSLVLRINGTDIKPDKQSLNISEPKRVCNRGQVYKEGYCLNCTFGTYLNYTTETCEDCPIGTYQDYEGQERCLACPAKTSTTESRTGNRSKCLALCKAGSFSPTGLEPCFVCDKGLYQEMEGERHCLKCGVNETTPSEGSNNSMQCGVPCSPGSFSSTGLTPCTSCDRRSFQPLSESRACFSCPGTTVTKDPGSRSSQDCIEINECDSSPCKNNSTCTDLIGDFLCSCQPGYTGKECDTNIDECQDQPCFNNGTCHDFINNYSCSCAQGYQGFNCDGDIDECISSPCPLNATCINLPGSYKCECEPGYKGSLCDEDIDECLTFPCQNGATCKDKINYYECLCALGFQGNDCEENINDCMNISCQNGGICRDGIDSYHCVCPAGFNGTDCEYNIDECVGADCQNNATCIDKVNGFLCFCKKGFSGQSCEIDIDECLSHPCKNQATCLDMFNGYHCKCPDGFDGLHCENNIDDCATNPCSNNGSCTDGANSFSCVCPPGFSGKSCNVDIDLCASMPCLNNGSCFDSITSFTCECTDGFDGEQCQTNADDCEKSTCMNNSTCIDGIAEFRCACAEGFAGANCEINIDECEQNPCLNDGICTDMTDDYRCTCARGYTGKNCSVSIDECSVSPCYNNATCVDRVDNYTCVCLEGFSGRQCEFDIDDCLINPCSNRSTCKDGMNSYTCHCEPGFTGLTCDIEIDECASFPCYYGGTCFDRANGFTCVCPAGFTGGQCEVNINDCASHPCVNNGTCLDLVANYSCLCLDGFSGSHCEKRVDYCRESNCTVNGYCVNSRTEYHCNCSAGYYGKYCEFETDECRTEPCFNNATCQNTKNNFTCSCLDGFTGKYCEVDFDDCMENTCLNNATCIDEISGYSCDCSAGYNGTNCQTEINECESNPCSNNGTCIDLTPGYNCTCADKFYGESCENLIDVCQSAPCQHGGTCNSDNSTGNFICSCSSGFTGTACEVDIDDCTPDPCTANAFCIDLVNNFRCECSPSYAGDHCEILLGSNFDLVFKRQSSKDMVFLSDGKNIPSMIGFTIAQFVRADSRYKSGTLFSYSVPENPEDIIVLSFVESQIILEVKDEKIRADFRLADDNWHFVGVTWNASLGRATVYIDGMEIKKASKVKTENIIRGGGWIVLGQRHLAEEKIAALSSAFVGILHQVSIWNAAATRDHMWNAAHNCSWPIAGSLRAWKSFLPGIKGQVQKRFITQCKALEMCTTNCSHFQHCESRDGFYYCSCQAGFTGAHCNININDCSPKSCLNGKCVDGINRFECVCNNGYYGISCEKKIISEEDCPDLKQPTNGKSSCRKFSGQRLCILSCNEGFSFSKGTITHYTCGPESEWKWNGRKEVQVPTCLRKAPPKEIVHEYLLQFPRMQCSSQNHNELRTAIKSEIRDTLVTVAGCQTCQLQKIKVPECNISANKAKRAAEPVMEVIVSLNISKAANTYEYEVEERSEEVLFLMKSAVATGQFVINLNGINMTAVRSSFQVLRSIVICRAGFLKSSDGKECVACFVGTFHDQGSSGCKPCDKGTYQDKEGQSVCKACGEGKSTLNIGASSSKDCFSDGESVKIHVIASVIACVAVGIILGVIIAYKRLCKSNEAIDSSTSPGDLPLQQRESVVEAVNNSAEKYQLCNEAPDEFPNTTADPDTIYAMGDQHASL</sequence>
<evidence type="ECO:0000256" key="2">
    <source>
        <dbReference type="ARBA" id="ARBA00004498"/>
    </source>
</evidence>
<dbReference type="InterPro" id="IPR011641">
    <property type="entry name" value="Tyr-kin_ephrin_A/B_rcpt-like"/>
</dbReference>
<feature type="disulfide bond" evidence="15">
    <location>
        <begin position="909"/>
        <end position="918"/>
    </location>
</feature>
<dbReference type="PROSITE" id="PS00010">
    <property type="entry name" value="ASX_HYDROXYL"/>
    <property type="match status" value="21"/>
</dbReference>
<feature type="disulfide bond" evidence="15">
    <location>
        <begin position="1365"/>
        <end position="1374"/>
    </location>
</feature>
<feature type="domain" description="EGF-like" evidence="18">
    <location>
        <begin position="1149"/>
        <end position="1185"/>
    </location>
</feature>
<keyword evidence="13 15" id="KW-1015">Disulfide bond</keyword>
<feature type="domain" description="EGF-like" evidence="18">
    <location>
        <begin position="1263"/>
        <end position="1299"/>
    </location>
</feature>
<reference evidence="23" key="1">
    <citation type="journal article" date="2017" name="bioRxiv">
        <title>Comparative analysis of the genomes of Stylophora pistillata and Acropora digitifera provides evidence for extensive differences between species of corals.</title>
        <authorList>
            <person name="Voolstra C.R."/>
            <person name="Li Y."/>
            <person name="Liew Y.J."/>
            <person name="Baumgarten S."/>
            <person name="Zoccola D."/>
            <person name="Flot J.-F."/>
            <person name="Tambutte S."/>
            <person name="Allemand D."/>
            <person name="Aranda M."/>
        </authorList>
    </citation>
    <scope>NUCLEOTIDE SEQUENCE [LARGE SCALE GENOMIC DNA]</scope>
</reference>
<comment type="subcellular location">
    <subcellularLocation>
        <location evidence="1">Cell membrane</location>
        <topology evidence="1">Single-pass type I membrane protein</topology>
    </subcellularLocation>
    <subcellularLocation>
        <location evidence="2">Secreted</location>
        <location evidence="2">Extracellular space</location>
        <location evidence="2">Extracellular matrix</location>
    </subcellularLocation>
</comment>
<keyword evidence="4" id="KW-0964">Secreted</keyword>
<dbReference type="Gene3D" id="2.60.120.200">
    <property type="match status" value="1"/>
</dbReference>
<dbReference type="InterPro" id="IPR013032">
    <property type="entry name" value="EGF-like_CS"/>
</dbReference>
<evidence type="ECO:0000256" key="6">
    <source>
        <dbReference type="ARBA" id="ARBA00022536"/>
    </source>
</evidence>
<keyword evidence="10" id="KW-0106">Calcium</keyword>
<evidence type="ECO:0000256" key="15">
    <source>
        <dbReference type="PROSITE-ProRule" id="PRU00076"/>
    </source>
</evidence>
<evidence type="ECO:0000256" key="12">
    <source>
        <dbReference type="ARBA" id="ARBA00023136"/>
    </source>
</evidence>
<dbReference type="PROSITE" id="PS51828">
    <property type="entry name" value="PTX_2"/>
    <property type="match status" value="1"/>
</dbReference>
<evidence type="ECO:0000256" key="16">
    <source>
        <dbReference type="PROSITE-ProRule" id="PRU00302"/>
    </source>
</evidence>
<dbReference type="PROSITE" id="PS01186">
    <property type="entry name" value="EGF_2"/>
    <property type="match status" value="21"/>
</dbReference>
<dbReference type="SMART" id="SM00159">
    <property type="entry name" value="PTX"/>
    <property type="match status" value="1"/>
</dbReference>
<keyword evidence="6 15" id="KW-0245">EGF-like domain</keyword>
<accession>A0A2B4S3E6</accession>
<dbReference type="PANTHER" id="PTHR24049">
    <property type="entry name" value="CRUMBS FAMILY MEMBER"/>
    <property type="match status" value="1"/>
</dbReference>
<dbReference type="Pfam" id="PF07645">
    <property type="entry name" value="EGF_CA"/>
    <property type="match status" value="1"/>
</dbReference>
<feature type="domain" description="EGF-like" evidence="18">
    <location>
        <begin position="959"/>
        <end position="995"/>
    </location>
</feature>
<dbReference type="FunFam" id="2.10.25.10:FF:000122">
    <property type="entry name" value="Protein crumbs homolog 2"/>
    <property type="match status" value="4"/>
</dbReference>
<feature type="disulfide bond" evidence="15">
    <location>
        <begin position="947"/>
        <end position="956"/>
    </location>
</feature>
<feature type="domain" description="EGF-like" evidence="18">
    <location>
        <begin position="1225"/>
        <end position="1261"/>
    </location>
</feature>
<feature type="domain" description="EGF-like" evidence="18">
    <location>
        <begin position="1816"/>
        <end position="1851"/>
    </location>
</feature>
<dbReference type="SMART" id="SM01411">
    <property type="entry name" value="Ephrin_rec_like"/>
    <property type="match status" value="4"/>
</dbReference>
<dbReference type="SUPFAM" id="SSF49899">
    <property type="entry name" value="Concanavalin A-like lectins/glucanases"/>
    <property type="match status" value="1"/>
</dbReference>
<dbReference type="GO" id="GO:0005886">
    <property type="term" value="C:plasma membrane"/>
    <property type="evidence" value="ECO:0007669"/>
    <property type="project" value="UniProtKB-SubCell"/>
</dbReference>
<dbReference type="InterPro" id="IPR009030">
    <property type="entry name" value="Growth_fac_rcpt_cys_sf"/>
</dbReference>
<feature type="domain" description="EGF-like" evidence="18">
    <location>
        <begin position="1111"/>
        <end position="1147"/>
    </location>
</feature>
<keyword evidence="23" id="KW-1185">Reference proteome</keyword>
<dbReference type="PROSITE" id="PS50026">
    <property type="entry name" value="EGF_3"/>
    <property type="match status" value="23"/>
</dbReference>
<keyword evidence="7 17" id="KW-0812">Transmembrane</keyword>
<dbReference type="InterPro" id="IPR001759">
    <property type="entry name" value="PTX_dom"/>
</dbReference>
<feature type="domain" description="EGF-like" evidence="18">
    <location>
        <begin position="883"/>
        <end position="919"/>
    </location>
</feature>
<dbReference type="PRINTS" id="PR00010">
    <property type="entry name" value="EGFBLOOD"/>
</dbReference>
<dbReference type="PROSITE" id="PS00022">
    <property type="entry name" value="EGF_1"/>
    <property type="match status" value="23"/>
</dbReference>
<evidence type="ECO:0000256" key="3">
    <source>
        <dbReference type="ARBA" id="ARBA00022475"/>
    </source>
</evidence>
<evidence type="ECO:0000256" key="4">
    <source>
        <dbReference type="ARBA" id="ARBA00022525"/>
    </source>
</evidence>
<dbReference type="FunFam" id="2.10.25.10:FF:000321">
    <property type="entry name" value="Protein delta homolog 1"/>
    <property type="match status" value="1"/>
</dbReference>
<dbReference type="InterPro" id="IPR018097">
    <property type="entry name" value="EGF_Ca-bd_CS"/>
</dbReference>
<dbReference type="GO" id="GO:0005509">
    <property type="term" value="F:calcium ion binding"/>
    <property type="evidence" value="ECO:0007669"/>
    <property type="project" value="InterPro"/>
</dbReference>
<feature type="disulfide bond" evidence="15">
    <location>
        <begin position="1841"/>
        <end position="1850"/>
    </location>
</feature>
<dbReference type="InterPro" id="IPR001881">
    <property type="entry name" value="EGF-like_Ca-bd_dom"/>
</dbReference>
<feature type="domain" description="EGF-like" evidence="18">
    <location>
        <begin position="1377"/>
        <end position="1413"/>
    </location>
</feature>
<feature type="disulfide bond" evidence="15">
    <location>
        <begin position="1137"/>
        <end position="1146"/>
    </location>
</feature>
<evidence type="ECO:0000256" key="13">
    <source>
        <dbReference type="ARBA" id="ARBA00023157"/>
    </source>
</evidence>
<feature type="disulfide bond" evidence="15">
    <location>
        <begin position="1099"/>
        <end position="1108"/>
    </location>
</feature>
<feature type="disulfide bond" evidence="15">
    <location>
        <begin position="1479"/>
        <end position="1488"/>
    </location>
</feature>
<dbReference type="InterPro" id="IPR013320">
    <property type="entry name" value="ConA-like_dom_sf"/>
</dbReference>
<gene>
    <name evidence="22" type="primary">EGF1</name>
    <name evidence="22" type="ORF">AWC38_SpisGene12365</name>
</gene>
<protein>
    <submittedName>
        <fullName evidence="22">Fibropellin-1</fullName>
    </submittedName>
</protein>
<feature type="disulfide bond" evidence="15">
    <location>
        <begin position="1441"/>
        <end position="1450"/>
    </location>
</feature>
<feature type="domain" description="EGF-like" evidence="18">
    <location>
        <begin position="1301"/>
        <end position="1337"/>
    </location>
</feature>
<dbReference type="InterPro" id="IPR051022">
    <property type="entry name" value="Notch_Cell-Fate_Det"/>
</dbReference>
<dbReference type="PROSITE" id="PS50825">
    <property type="entry name" value="HYR"/>
    <property type="match status" value="3"/>
</dbReference>
<feature type="disulfide bond" evidence="15">
    <location>
        <begin position="1595"/>
        <end position="1604"/>
    </location>
</feature>
<evidence type="ECO:0000256" key="9">
    <source>
        <dbReference type="ARBA" id="ARBA00022737"/>
    </source>
</evidence>
<dbReference type="FunFam" id="2.10.50.10:FF:000018">
    <property type="entry name" value="Sushi, von Willebrand factor type A, EGF and pentraxin domain-containing 1"/>
    <property type="match status" value="1"/>
</dbReference>
<feature type="disulfide bond" evidence="15">
    <location>
        <begin position="1023"/>
        <end position="1032"/>
    </location>
</feature>
<feature type="disulfide bond" evidence="15">
    <location>
        <begin position="1538"/>
        <end position="1555"/>
    </location>
</feature>
<feature type="disulfide bond" evidence="15">
    <location>
        <begin position="1517"/>
        <end position="1526"/>
    </location>
</feature>
<dbReference type="FunFam" id="2.10.25.10:FF:000472">
    <property type="entry name" value="Uncharacterized protein, isoform A"/>
    <property type="match status" value="1"/>
</dbReference>
<dbReference type="FunFam" id="2.10.25.10:FF:000006">
    <property type="entry name" value="Versican core protein-like isoform 1"/>
    <property type="match status" value="1"/>
</dbReference>
<dbReference type="Proteomes" id="UP000225706">
    <property type="component" value="Unassembled WGS sequence"/>
</dbReference>
<feature type="domain" description="Sushi" evidence="20">
    <location>
        <begin position="1"/>
        <end position="25"/>
    </location>
</feature>
<evidence type="ECO:0000256" key="11">
    <source>
        <dbReference type="ARBA" id="ARBA00022989"/>
    </source>
</evidence>
<organism evidence="22 23">
    <name type="scientific">Stylophora pistillata</name>
    <name type="common">Smooth cauliflower coral</name>
    <dbReference type="NCBI Taxonomy" id="50429"/>
    <lineage>
        <taxon>Eukaryota</taxon>
        <taxon>Metazoa</taxon>
        <taxon>Cnidaria</taxon>
        <taxon>Anthozoa</taxon>
        <taxon>Hexacorallia</taxon>
        <taxon>Scleractinia</taxon>
        <taxon>Astrocoeniina</taxon>
        <taxon>Pocilloporidae</taxon>
        <taxon>Stylophora</taxon>
    </lineage>
</organism>
<dbReference type="InterPro" id="IPR049883">
    <property type="entry name" value="NOTCH1_EGF-like"/>
</dbReference>
<dbReference type="Pfam" id="PF12661">
    <property type="entry name" value="hEGF"/>
    <property type="match status" value="4"/>
</dbReference>
<feature type="disulfide bond" evidence="15">
    <location>
        <begin position="1175"/>
        <end position="1184"/>
    </location>
</feature>
<dbReference type="SMART" id="SM00179">
    <property type="entry name" value="EGF_CA"/>
    <property type="match status" value="23"/>
</dbReference>
<feature type="domain" description="EGF-like" evidence="18">
    <location>
        <begin position="1491"/>
        <end position="1527"/>
    </location>
</feature>
<evidence type="ECO:0000313" key="22">
    <source>
        <dbReference type="EMBL" id="PFX23088.1"/>
    </source>
</evidence>
<dbReference type="Pfam" id="PF00354">
    <property type="entry name" value="Pentaxin"/>
    <property type="match status" value="1"/>
</dbReference>
<dbReference type="InterPro" id="IPR000742">
    <property type="entry name" value="EGF"/>
</dbReference>
<feature type="domain" description="EGF-like" evidence="18">
    <location>
        <begin position="1453"/>
        <end position="1489"/>
    </location>
</feature>
<dbReference type="GO" id="GO:0051240">
    <property type="term" value="P:positive regulation of multicellular organismal process"/>
    <property type="evidence" value="ECO:0007669"/>
    <property type="project" value="UniProtKB-ARBA"/>
</dbReference>
<keyword evidence="16" id="KW-0768">Sushi</keyword>
<dbReference type="GO" id="GO:0051241">
    <property type="term" value="P:negative regulation of multicellular organismal process"/>
    <property type="evidence" value="ECO:0007669"/>
    <property type="project" value="UniProtKB-ARBA"/>
</dbReference>
<feature type="disulfide bond" evidence="15">
    <location>
        <begin position="1213"/>
        <end position="1222"/>
    </location>
</feature>
<dbReference type="SMART" id="SM00032">
    <property type="entry name" value="CCP"/>
    <property type="match status" value="2"/>
</dbReference>
<dbReference type="PROSITE" id="PS50923">
    <property type="entry name" value="SUSHI"/>
    <property type="match status" value="2"/>
</dbReference>
<feature type="domain" description="EGF-like" evidence="18">
    <location>
        <begin position="1529"/>
        <end position="1567"/>
    </location>
</feature>
<dbReference type="Pfam" id="PF00008">
    <property type="entry name" value="EGF"/>
    <property type="match status" value="15"/>
</dbReference>
<dbReference type="PANTHER" id="PTHR24049:SF22">
    <property type="entry name" value="DROSOPHILA CRUMBS HOMOLOG"/>
    <property type="match status" value="1"/>
</dbReference>
<feature type="domain" description="EGF-like" evidence="18">
    <location>
        <begin position="807"/>
        <end position="843"/>
    </location>
</feature>
<dbReference type="InterPro" id="IPR003410">
    <property type="entry name" value="HYR_dom"/>
</dbReference>
<feature type="domain" description="EGF-like" evidence="18">
    <location>
        <begin position="1569"/>
        <end position="1605"/>
    </location>
</feature>
<feature type="domain" description="EGF-like" evidence="18">
    <location>
        <begin position="1073"/>
        <end position="1109"/>
    </location>
</feature>
<evidence type="ECO:0000313" key="23">
    <source>
        <dbReference type="Proteomes" id="UP000225706"/>
    </source>
</evidence>
<evidence type="ECO:0000256" key="7">
    <source>
        <dbReference type="ARBA" id="ARBA00022692"/>
    </source>
</evidence>
<dbReference type="PROSITE" id="PS01187">
    <property type="entry name" value="EGF_CA"/>
    <property type="match status" value="8"/>
</dbReference>
<keyword evidence="8" id="KW-0732">Signal</keyword>
<feature type="disulfide bond" evidence="15">
    <location>
        <begin position="1403"/>
        <end position="1412"/>
    </location>
</feature>
<feature type="disulfide bond" evidence="15">
    <location>
        <begin position="1857"/>
        <end position="1867"/>
    </location>
</feature>
<feature type="disulfide bond" evidence="15">
    <location>
        <begin position="1327"/>
        <end position="1336"/>
    </location>
</feature>
<dbReference type="SUPFAM" id="SSF57196">
    <property type="entry name" value="EGF/Laminin"/>
    <property type="match status" value="12"/>
</dbReference>
<feature type="transmembrane region" description="Helical" evidence="17">
    <location>
        <begin position="2173"/>
        <end position="2195"/>
    </location>
</feature>
<dbReference type="SMART" id="SM00181">
    <property type="entry name" value="EGF"/>
    <property type="match status" value="23"/>
</dbReference>
<dbReference type="InterPro" id="IPR000436">
    <property type="entry name" value="Sushi_SCR_CCP_dom"/>
</dbReference>
<dbReference type="CDD" id="cd00033">
    <property type="entry name" value="CCP"/>
    <property type="match status" value="1"/>
</dbReference>
<feature type="domain" description="HYR" evidence="19">
    <location>
        <begin position="312"/>
        <end position="393"/>
    </location>
</feature>
<evidence type="ECO:0000256" key="1">
    <source>
        <dbReference type="ARBA" id="ARBA00004251"/>
    </source>
</evidence>
<keyword evidence="11 17" id="KW-1133">Transmembrane helix</keyword>
<dbReference type="FunFam" id="2.10.25.10:FF:000100">
    <property type="entry name" value="neurogenic locus notch homolog protein 3"/>
    <property type="match status" value="1"/>
</dbReference>
<dbReference type="CDD" id="cd00054">
    <property type="entry name" value="EGF_CA"/>
    <property type="match status" value="22"/>
</dbReference>
<evidence type="ECO:0000259" key="19">
    <source>
        <dbReference type="PROSITE" id="PS50825"/>
    </source>
</evidence>
<comment type="caution">
    <text evidence="22">The sequence shown here is derived from an EMBL/GenBank/DDBJ whole genome shotgun (WGS) entry which is preliminary data.</text>
</comment>
<feature type="domain" description="EGF-like" evidence="18">
    <location>
        <begin position="921"/>
        <end position="957"/>
    </location>
</feature>
<proteinExistence type="predicted"/>
<feature type="domain" description="EGF-like" evidence="18">
    <location>
        <begin position="997"/>
        <end position="1033"/>
    </location>
</feature>
<feature type="disulfide bond" evidence="15">
    <location>
        <begin position="1878"/>
        <end position="1887"/>
    </location>
</feature>
<evidence type="ECO:0000256" key="10">
    <source>
        <dbReference type="ARBA" id="ARBA00022837"/>
    </source>
</evidence>
<dbReference type="OrthoDB" id="10066368at2759"/>
<feature type="disulfide bond" evidence="15">
    <location>
        <begin position="833"/>
        <end position="842"/>
    </location>
</feature>
<evidence type="ECO:0000256" key="17">
    <source>
        <dbReference type="SAM" id="Phobius"/>
    </source>
</evidence>
<keyword evidence="14" id="KW-0325">Glycoprotein</keyword>
<feature type="domain" description="EGF-like" evidence="18">
    <location>
        <begin position="1853"/>
        <end position="1888"/>
    </location>
</feature>
<dbReference type="GO" id="GO:0007399">
    <property type="term" value="P:nervous system development"/>
    <property type="evidence" value="ECO:0007669"/>
    <property type="project" value="UniProtKB-ARBA"/>
</dbReference>
<dbReference type="FunFam" id="2.10.25.10:FF:000045">
    <property type="entry name" value="Slit guidance ligand 2"/>
    <property type="match status" value="1"/>
</dbReference>
<feature type="disulfide bond" evidence="15">
    <location>
        <begin position="985"/>
        <end position="994"/>
    </location>
</feature>
<evidence type="ECO:0000259" key="20">
    <source>
        <dbReference type="PROSITE" id="PS50923"/>
    </source>
</evidence>
<dbReference type="EMBL" id="LSMT01000218">
    <property type="protein sequence ID" value="PFX23088.1"/>
    <property type="molecule type" value="Genomic_DNA"/>
</dbReference>
<dbReference type="FunFam" id="2.10.25.10:FF:000391">
    <property type="entry name" value="Weary, isoform C"/>
    <property type="match status" value="1"/>
</dbReference>
<dbReference type="Pfam" id="PF02494">
    <property type="entry name" value="HYR"/>
    <property type="match status" value="3"/>
</dbReference>
<dbReference type="Pfam" id="PF07699">
    <property type="entry name" value="Ephrin_rec_like"/>
    <property type="match status" value="4"/>
</dbReference>
<dbReference type="FunFam" id="2.10.25.10:FF:000004">
    <property type="entry name" value="Neurogenic locus notch 1"/>
    <property type="match status" value="4"/>
</dbReference>
<feature type="domain" description="EGF-like" evidence="18">
    <location>
        <begin position="1415"/>
        <end position="1451"/>
    </location>
</feature>
<feature type="disulfide bond" evidence="15">
    <location>
        <begin position="1251"/>
        <end position="1260"/>
    </location>
</feature>
<dbReference type="GO" id="GO:0023052">
    <property type="term" value="P:signaling"/>
    <property type="evidence" value="ECO:0007669"/>
    <property type="project" value="UniProtKB-ARBA"/>
</dbReference>
<feature type="domain" description="EGF-like" evidence="18">
    <location>
        <begin position="1339"/>
        <end position="1375"/>
    </location>
</feature>
<dbReference type="FunFam" id="2.10.25.10:FF:000327">
    <property type="entry name" value="neurogenic locus notch homolog protein 4"/>
    <property type="match status" value="2"/>
</dbReference>
<feature type="domain" description="HYR" evidence="19">
    <location>
        <begin position="81"/>
        <end position="164"/>
    </location>
</feature>
<evidence type="ECO:0000256" key="14">
    <source>
        <dbReference type="ARBA" id="ARBA00023180"/>
    </source>
</evidence>
<keyword evidence="3" id="KW-1003">Cell membrane</keyword>
<feature type="disulfide bond" evidence="15">
    <location>
        <begin position="1061"/>
        <end position="1070"/>
    </location>
</feature>
<dbReference type="Gene3D" id="2.10.25.10">
    <property type="entry name" value="Laminin"/>
    <property type="match status" value="22"/>
</dbReference>
<keyword evidence="9" id="KW-0677">Repeat</keyword>
<dbReference type="SUPFAM" id="SSF57184">
    <property type="entry name" value="Growth factor receptor domain"/>
    <property type="match status" value="6"/>
</dbReference>
<evidence type="ECO:0000256" key="8">
    <source>
        <dbReference type="ARBA" id="ARBA00022729"/>
    </source>
</evidence>
<evidence type="ECO:0000259" key="18">
    <source>
        <dbReference type="PROSITE" id="PS50026"/>
    </source>
</evidence>
<dbReference type="FunFam" id="2.10.25.10:FF:000143">
    <property type="entry name" value="Protein crumbs 1"/>
    <property type="match status" value="2"/>
</dbReference>
<feature type="disulfide bond" evidence="15">
    <location>
        <begin position="1820"/>
        <end position="1830"/>
    </location>
</feature>
<feature type="disulfide bond" evidence="15">
    <location>
        <begin position="1289"/>
        <end position="1298"/>
    </location>
</feature>
<dbReference type="InterPro" id="IPR035976">
    <property type="entry name" value="Sushi/SCR/CCP_sf"/>
</dbReference>
<feature type="domain" description="EGF-like" evidence="18">
    <location>
        <begin position="845"/>
        <end position="881"/>
    </location>
</feature>
<feature type="domain" description="EGF-like" evidence="18">
    <location>
        <begin position="1035"/>
        <end position="1071"/>
    </location>
</feature>
<evidence type="ECO:0000256" key="5">
    <source>
        <dbReference type="ARBA" id="ARBA00022530"/>
    </source>
</evidence>
<feature type="disulfide bond" evidence="15">
    <location>
        <begin position="1557"/>
        <end position="1566"/>
    </location>
</feature>
<dbReference type="InterPro" id="IPR000152">
    <property type="entry name" value="EGF-type_Asp/Asn_hydroxyl_site"/>
</dbReference>
<dbReference type="Gene3D" id="2.10.50.10">
    <property type="entry name" value="Tumor Necrosis Factor Receptor, subunit A, domain 2"/>
    <property type="match status" value="3"/>
</dbReference>
<dbReference type="SUPFAM" id="SSF57535">
    <property type="entry name" value="Complement control module/SCR domain"/>
    <property type="match status" value="2"/>
</dbReference>
<comment type="caution">
    <text evidence="15">Lacks conserved residue(s) required for the propagation of feature annotation.</text>
</comment>
<dbReference type="STRING" id="50429.A0A2B4S3E6"/>